<dbReference type="AlphaFoldDB" id="A0A9W8HFS8"/>
<reference evidence="3" key="1">
    <citation type="submission" date="2022-07" db="EMBL/GenBank/DDBJ databases">
        <title>Phylogenomic reconstructions and comparative analyses of Kickxellomycotina fungi.</title>
        <authorList>
            <person name="Reynolds N.K."/>
            <person name="Stajich J.E."/>
            <person name="Barry K."/>
            <person name="Grigoriev I.V."/>
            <person name="Crous P."/>
            <person name="Smith M.E."/>
        </authorList>
    </citation>
    <scope>NUCLEOTIDE SEQUENCE</scope>
    <source>
        <strain evidence="3">NBRC 105414</strain>
    </source>
</reference>
<feature type="region of interest" description="Disordered" evidence="1">
    <location>
        <begin position="56"/>
        <end position="114"/>
    </location>
</feature>
<organism evidence="3 4">
    <name type="scientific">Coemansia javaensis</name>
    <dbReference type="NCBI Taxonomy" id="2761396"/>
    <lineage>
        <taxon>Eukaryota</taxon>
        <taxon>Fungi</taxon>
        <taxon>Fungi incertae sedis</taxon>
        <taxon>Zoopagomycota</taxon>
        <taxon>Kickxellomycotina</taxon>
        <taxon>Kickxellomycetes</taxon>
        <taxon>Kickxellales</taxon>
        <taxon>Kickxellaceae</taxon>
        <taxon>Coemansia</taxon>
    </lineage>
</organism>
<gene>
    <name evidence="3" type="ORF">H4R18_001221</name>
</gene>
<name>A0A9W8HFS8_9FUNG</name>
<keyword evidence="2" id="KW-0732">Signal</keyword>
<accession>A0A9W8HFS8</accession>
<feature type="chain" id="PRO_5040831498" evidence="2">
    <location>
        <begin position="19"/>
        <end position="142"/>
    </location>
</feature>
<evidence type="ECO:0000256" key="1">
    <source>
        <dbReference type="SAM" id="MobiDB-lite"/>
    </source>
</evidence>
<proteinExistence type="predicted"/>
<feature type="signal peptide" evidence="2">
    <location>
        <begin position="1"/>
        <end position="18"/>
    </location>
</feature>
<protein>
    <submittedName>
        <fullName evidence="3">Uncharacterized protein</fullName>
    </submittedName>
</protein>
<feature type="compositionally biased region" description="Gly residues" evidence="1">
    <location>
        <begin position="56"/>
        <end position="111"/>
    </location>
</feature>
<evidence type="ECO:0000313" key="4">
    <source>
        <dbReference type="Proteomes" id="UP001140217"/>
    </source>
</evidence>
<evidence type="ECO:0000256" key="2">
    <source>
        <dbReference type="SAM" id="SignalP"/>
    </source>
</evidence>
<dbReference type="Proteomes" id="UP001140217">
    <property type="component" value="Unassembled WGS sequence"/>
</dbReference>
<comment type="caution">
    <text evidence="3">The sequence shown here is derived from an EMBL/GenBank/DDBJ whole genome shotgun (WGS) entry which is preliminary data.</text>
</comment>
<keyword evidence="4" id="KW-1185">Reference proteome</keyword>
<sequence length="142" mass="12376">MHLYSGIVALFLASAVSAAPVARPDAVLGGVVDAVAPVTAGVGTTLNNLLGFSSSGSGGSGSGSGGSSGSSGSSGGGQGSGSGSGRGSGSSGSSGSGSSGGSGSGSSGSSGSGSAVLGGVVDAVAPVTGGLGVTLNNLLGFH</sequence>
<evidence type="ECO:0000313" key="3">
    <source>
        <dbReference type="EMBL" id="KAJ2784233.1"/>
    </source>
</evidence>
<dbReference type="EMBL" id="JANBUL010000030">
    <property type="protein sequence ID" value="KAJ2784233.1"/>
    <property type="molecule type" value="Genomic_DNA"/>
</dbReference>